<dbReference type="GeneID" id="85374593"/>
<name>A0ABQ9SLP6_9PEZI</name>
<sequence>MAVLPSPHVLNTRTKVIRHPTLRRPRPRRREALVASALELDTHVAHGRGVGERLPQEAVRLKFDLRAFIAREPLPGFACPREPEAGDGVACGTVLDTILGLGEAGDGYKGGG</sequence>
<proteinExistence type="predicted"/>
<organism evidence="1 2">
    <name type="scientific">Colletotrichum paranaense</name>
    <dbReference type="NCBI Taxonomy" id="1914294"/>
    <lineage>
        <taxon>Eukaryota</taxon>
        <taxon>Fungi</taxon>
        <taxon>Dikarya</taxon>
        <taxon>Ascomycota</taxon>
        <taxon>Pezizomycotina</taxon>
        <taxon>Sordariomycetes</taxon>
        <taxon>Hypocreomycetidae</taxon>
        <taxon>Glomerellales</taxon>
        <taxon>Glomerellaceae</taxon>
        <taxon>Colletotrichum</taxon>
        <taxon>Colletotrichum acutatum species complex</taxon>
    </lineage>
</organism>
<protein>
    <submittedName>
        <fullName evidence="1">Uncharacterized protein</fullName>
    </submittedName>
</protein>
<dbReference type="EMBL" id="MOPA01000005">
    <property type="protein sequence ID" value="KAK1540433.1"/>
    <property type="molecule type" value="Genomic_DNA"/>
</dbReference>
<reference evidence="1 2" key="1">
    <citation type="submission" date="2016-10" db="EMBL/GenBank/DDBJ databases">
        <title>The genome sequence of Colletotrichum fioriniae PJ7.</title>
        <authorList>
            <person name="Baroncelli R."/>
        </authorList>
    </citation>
    <scope>NUCLEOTIDE SEQUENCE [LARGE SCALE GENOMIC DNA]</scope>
    <source>
        <strain evidence="1 2">IMI 384185</strain>
    </source>
</reference>
<dbReference type="RefSeq" id="XP_060349568.1">
    <property type="nucleotide sequence ID" value="XM_060490694.1"/>
</dbReference>
<keyword evidence="2" id="KW-1185">Reference proteome</keyword>
<evidence type="ECO:0000313" key="1">
    <source>
        <dbReference type="EMBL" id="KAK1540433.1"/>
    </source>
</evidence>
<evidence type="ECO:0000313" key="2">
    <source>
        <dbReference type="Proteomes" id="UP001241169"/>
    </source>
</evidence>
<gene>
    <name evidence="1" type="ORF">CPAR01_06422</name>
</gene>
<accession>A0ABQ9SLP6</accession>
<dbReference type="Proteomes" id="UP001241169">
    <property type="component" value="Unassembled WGS sequence"/>
</dbReference>
<comment type="caution">
    <text evidence="1">The sequence shown here is derived from an EMBL/GenBank/DDBJ whole genome shotgun (WGS) entry which is preliminary data.</text>
</comment>